<dbReference type="RefSeq" id="WP_311672520.1">
    <property type="nucleotide sequence ID" value="NZ_JAVREQ010000005.1"/>
</dbReference>
<evidence type="ECO:0000259" key="1">
    <source>
        <dbReference type="Pfam" id="PF00668"/>
    </source>
</evidence>
<feature type="domain" description="Condensation" evidence="1">
    <location>
        <begin position="69"/>
        <end position="506"/>
    </location>
</feature>
<dbReference type="CDD" id="cd19531">
    <property type="entry name" value="LCL_NRPS-like"/>
    <property type="match status" value="1"/>
</dbReference>
<dbReference type="Proteomes" id="UP001183414">
    <property type="component" value="Unassembled WGS sequence"/>
</dbReference>
<dbReference type="PANTHER" id="PTHR45527:SF1">
    <property type="entry name" value="FATTY ACID SYNTHASE"/>
    <property type="match status" value="1"/>
</dbReference>
<comment type="caution">
    <text evidence="3">The sequence shown here is derived from an EMBL/GenBank/DDBJ whole genome shotgun (WGS) entry which is preliminary data.</text>
</comment>
<evidence type="ECO:0000313" key="3">
    <source>
        <dbReference type="EMBL" id="MDT0378649.1"/>
    </source>
</evidence>
<dbReference type="InterPro" id="IPR023213">
    <property type="entry name" value="CAT-like_dom_sf"/>
</dbReference>
<dbReference type="Pfam" id="PF00668">
    <property type="entry name" value="Condensation"/>
    <property type="match status" value="1"/>
</dbReference>
<gene>
    <name evidence="3" type="ORF">RM572_07635</name>
</gene>
<dbReference type="InterPro" id="IPR041464">
    <property type="entry name" value="TubC_N"/>
</dbReference>
<dbReference type="SUPFAM" id="SSF52777">
    <property type="entry name" value="CoA-dependent acyltransferases"/>
    <property type="match status" value="2"/>
</dbReference>
<dbReference type="InterPro" id="IPR044894">
    <property type="entry name" value="TubC_N_sf"/>
</dbReference>
<evidence type="ECO:0000259" key="2">
    <source>
        <dbReference type="Pfam" id="PF18563"/>
    </source>
</evidence>
<evidence type="ECO:0000313" key="4">
    <source>
        <dbReference type="Proteomes" id="UP001183414"/>
    </source>
</evidence>
<protein>
    <submittedName>
        <fullName evidence="3">Condensation domain-containing protein</fullName>
    </submittedName>
</protein>
<dbReference type="Pfam" id="PF18563">
    <property type="entry name" value="TubC_N"/>
    <property type="match status" value="1"/>
</dbReference>
<dbReference type="InterPro" id="IPR001242">
    <property type="entry name" value="Condensation_dom"/>
</dbReference>
<dbReference type="EMBL" id="JAVREQ010000005">
    <property type="protein sequence ID" value="MDT0378649.1"/>
    <property type="molecule type" value="Genomic_DNA"/>
</dbReference>
<dbReference type="Gene3D" id="3.30.559.30">
    <property type="entry name" value="Nonribosomal peptide synthetase, condensation domain"/>
    <property type="match status" value="1"/>
</dbReference>
<keyword evidence="4" id="KW-1185">Reference proteome</keyword>
<sequence>MTVDALTDLLGTLRARDVRLHPDGDSLHYDAPEHAMTGDLLERLRTHKAGLLRRLAAHTDEPPVESSGPATYFQRRMHAQHHAGRLPAGLNVAQRIELTGPLDVDALGRALTALTARQGTLRCRLVQYGEELVQEVLPVAPVPLPVTDLSTLPPGERGTAGDDWVRRTAGEPFDLAVAPLLRTALLRRGPQEWTFLLVVHHIVIDGWGLDVLLRDLTALYTAALRHPGDAPPTDEQASLPPLAVTYPDVGRWQRDHLSGPRIRALRAYWDEELADAPFDLPLPLDVPRPERHTNRGATVEFTVPPDLSAEVEALARRRDTTVFTVMLSAYGTLLCRLSGRPEVVVACNIANRIRLEHEPLVAPFTNNVPLRLRSGGDEEPVVPVDAAARAFFGAAAHQDHPLALLLEDRAAQGRPADDRFPQAVVVMQNQAAPALDLPDVAGEVHDLTVDGMRSEVCLVLVPETDRIRGHLRYARDLFDAATAESWATAYVGLLREAVTEPRAPRATTGPPTT</sequence>
<reference evidence="4" key="1">
    <citation type="submission" date="2023-07" db="EMBL/GenBank/DDBJ databases">
        <title>30 novel species of actinomycetes from the DSMZ collection.</title>
        <authorList>
            <person name="Nouioui I."/>
        </authorList>
    </citation>
    <scope>NUCLEOTIDE SEQUENCE [LARGE SCALE GENOMIC DNA]</scope>
    <source>
        <strain evidence="4">DSM 42041</strain>
    </source>
</reference>
<dbReference type="Gene3D" id="1.10.10.1830">
    <property type="entry name" value="Non-ribosomal peptide synthase, adenylation domain"/>
    <property type="match status" value="1"/>
</dbReference>
<feature type="domain" description="TubC N-terminal docking" evidence="2">
    <location>
        <begin position="8"/>
        <end position="53"/>
    </location>
</feature>
<dbReference type="Gene3D" id="3.30.559.10">
    <property type="entry name" value="Chloramphenicol acetyltransferase-like domain"/>
    <property type="match status" value="1"/>
</dbReference>
<organism evidence="3 4">
    <name type="scientific">Streptomyces hazeniae</name>
    <dbReference type="NCBI Taxonomy" id="3075538"/>
    <lineage>
        <taxon>Bacteria</taxon>
        <taxon>Bacillati</taxon>
        <taxon>Actinomycetota</taxon>
        <taxon>Actinomycetes</taxon>
        <taxon>Kitasatosporales</taxon>
        <taxon>Streptomycetaceae</taxon>
        <taxon>Streptomyces</taxon>
    </lineage>
</organism>
<name>A0ABU2NPG3_9ACTN</name>
<accession>A0ABU2NPG3</accession>
<proteinExistence type="predicted"/>
<dbReference type="PANTHER" id="PTHR45527">
    <property type="entry name" value="NONRIBOSOMAL PEPTIDE SYNTHETASE"/>
    <property type="match status" value="1"/>
</dbReference>